<name>A0ACC3NJQ8_9PEZI</name>
<reference evidence="1" key="1">
    <citation type="submission" date="2023-07" db="EMBL/GenBank/DDBJ databases">
        <title>Black Yeasts Isolated from many extreme environments.</title>
        <authorList>
            <person name="Coleine C."/>
            <person name="Stajich J.E."/>
            <person name="Selbmann L."/>
        </authorList>
    </citation>
    <scope>NUCLEOTIDE SEQUENCE</scope>
    <source>
        <strain evidence="1">CCFEE 5714</strain>
    </source>
</reference>
<evidence type="ECO:0000313" key="1">
    <source>
        <dbReference type="EMBL" id="KAK3716713.1"/>
    </source>
</evidence>
<dbReference type="Proteomes" id="UP001281147">
    <property type="component" value="Unassembled WGS sequence"/>
</dbReference>
<keyword evidence="2" id="KW-1185">Reference proteome</keyword>
<accession>A0ACC3NJQ8</accession>
<gene>
    <name evidence="1" type="ORF">LTR37_006343</name>
</gene>
<dbReference type="EMBL" id="JAUTXU010000041">
    <property type="protein sequence ID" value="KAK3716713.1"/>
    <property type="molecule type" value="Genomic_DNA"/>
</dbReference>
<protein>
    <submittedName>
        <fullName evidence="1">Uncharacterized protein</fullName>
    </submittedName>
</protein>
<evidence type="ECO:0000313" key="2">
    <source>
        <dbReference type="Proteomes" id="UP001281147"/>
    </source>
</evidence>
<organism evidence="1 2">
    <name type="scientific">Vermiconidia calcicola</name>
    <dbReference type="NCBI Taxonomy" id="1690605"/>
    <lineage>
        <taxon>Eukaryota</taxon>
        <taxon>Fungi</taxon>
        <taxon>Dikarya</taxon>
        <taxon>Ascomycota</taxon>
        <taxon>Pezizomycotina</taxon>
        <taxon>Dothideomycetes</taxon>
        <taxon>Dothideomycetidae</taxon>
        <taxon>Mycosphaerellales</taxon>
        <taxon>Extremaceae</taxon>
        <taxon>Vermiconidia</taxon>
    </lineage>
</organism>
<comment type="caution">
    <text evidence="1">The sequence shown here is derived from an EMBL/GenBank/DDBJ whole genome shotgun (WGS) entry which is preliminary data.</text>
</comment>
<proteinExistence type="predicted"/>
<sequence length="321" mass="35671">MRAKRSKQYRKLMQQYCMNFGHRTPYQVLIDAQLIIDCAASKLNLGKLLESTLHGEIKPMITQCCIRHLYNHEATTDAEKREKDAWIEVAKAAERRRCGHHELDEPLSTLECLVSVVDPKGSGRNRNNYVIASQDQEVRARMRAVAGVPLVYMKRSVMILEPMAGATEEAREQDERQKVRAGLKGRRSANSGVKRKREDDDEDAASGTEHAAGEEAPTPKRKKSRGPKGPNPLSVKKSKIEKGKKPLARRVEDERATVRKASKRDPQAAEKAVDSSIAIDVATGTGTGTDGVTEGVRKRKRKRKPQDKDDIEAVGAGAVDE</sequence>